<dbReference type="EMBL" id="CAXAMM010037102">
    <property type="protein sequence ID" value="CAK9076646.1"/>
    <property type="molecule type" value="Genomic_DNA"/>
</dbReference>
<dbReference type="Gene3D" id="1.25.40.10">
    <property type="entry name" value="Tetratricopeptide repeat domain"/>
    <property type="match status" value="2"/>
</dbReference>
<accession>A0ABP0PW77</accession>
<feature type="transmembrane region" description="Helical" evidence="4">
    <location>
        <begin position="74"/>
        <end position="104"/>
    </location>
</feature>
<keyword evidence="4" id="KW-0472">Membrane</keyword>
<evidence type="ECO:0000313" key="7">
    <source>
        <dbReference type="EMBL" id="CAK9076646.1"/>
    </source>
</evidence>
<sequence length="543" mass="59902">MATVAVFLVIREFTARNGPAVLGGLLFGLHPLQVEPVAWISEARGLLSGLLGLLAIWAYVRFARELPERKRSSAAWYVGASLCFVLALLSKSSAVSVVPMVAVIDWLLLKRKVPSIALSLALWAAAAVGMAWMMTSQQSIGSIAYHPPVTERVVMAGDAVAFYLGKLVWPVQLCADYGWYPQFMREQSWFYILPLVPLAVLVVSWLLRRRLPFFVGLLLFVAGLFPVLGLVPFTYQNVSLVADRFVYLSMLGPALVLGLLFRNVSGKWIVVSAVALMTVLIPLSWQQSQIWRTDLRLAIHTREVNRRSIFAASTIAQNMMHQGERELAFDLCVEIAQLNPNSARAFINLAQVYSFNGQTDGAIRVLGNALSLHPTSSLAHRLMAESLEKKDQLEEAVKHYRLALQYGRQDADRAALRIKTGALLMQLKRPQEAAEEFQVALSMLPQPAADIWLGLAQAQIQLGELEAALDSTNTAEAALPPSEKASPEVLMAIAQTYQDLGQSKNAERLAKQAAAIYRQDNSAEGVQAVERLIESWRTNSQAK</sequence>
<keyword evidence="4" id="KW-1133">Transmembrane helix</keyword>
<evidence type="ECO:0000256" key="4">
    <source>
        <dbReference type="SAM" id="Phobius"/>
    </source>
</evidence>
<dbReference type="PANTHER" id="PTHR44227">
    <property type="match status" value="1"/>
</dbReference>
<dbReference type="InterPro" id="IPR011990">
    <property type="entry name" value="TPR-like_helical_dom_sf"/>
</dbReference>
<feature type="transmembrane region" description="Helical" evidence="4">
    <location>
        <begin position="214"/>
        <end position="233"/>
    </location>
</feature>
<evidence type="ECO:0000256" key="1">
    <source>
        <dbReference type="ARBA" id="ARBA00022737"/>
    </source>
</evidence>
<proteinExistence type="predicted"/>
<protein>
    <submittedName>
        <fullName evidence="8">Protein O-mannosyl-transferase TMTC4 (Transmembrane and TPR repeat-containing protein 4)</fullName>
    </submittedName>
</protein>
<evidence type="ECO:0000313" key="10">
    <source>
        <dbReference type="EMBL" id="CAK9085279.1"/>
    </source>
</evidence>
<dbReference type="PANTHER" id="PTHR44227:SF3">
    <property type="entry name" value="PROTEIN O-MANNOSYL-TRANSFERASE TMTC4"/>
    <property type="match status" value="1"/>
</dbReference>
<dbReference type="EMBL" id="CAXAMM010039271">
    <property type="protein sequence ID" value="CAK9085279.1"/>
    <property type="molecule type" value="Genomic_DNA"/>
</dbReference>
<gene>
    <name evidence="5" type="ORF">SCF082_LOCUS34266</name>
    <name evidence="6" type="ORF">SCF082_LOCUS36392</name>
    <name evidence="7" type="ORF">SCF082_LOCUS36904</name>
    <name evidence="8" type="ORF">SCF082_LOCUS38099</name>
    <name evidence="9" type="ORF">SCF082_LOCUS40192</name>
    <name evidence="10" type="ORF">SCF082_LOCUS40404</name>
</gene>
<dbReference type="InterPro" id="IPR019734">
    <property type="entry name" value="TPR_rpt"/>
</dbReference>
<evidence type="ECO:0000313" key="5">
    <source>
        <dbReference type="EMBL" id="CAK9067836.1"/>
    </source>
</evidence>
<dbReference type="EMBL" id="CAXAMM010031302">
    <property type="protein sequence ID" value="CAK9067836.1"/>
    <property type="molecule type" value="Genomic_DNA"/>
</dbReference>
<reference evidence="8 11" key="1">
    <citation type="submission" date="2024-02" db="EMBL/GenBank/DDBJ databases">
        <authorList>
            <person name="Chen Y."/>
            <person name="Shah S."/>
            <person name="Dougan E. K."/>
            <person name="Thang M."/>
            <person name="Chan C."/>
        </authorList>
    </citation>
    <scope>NUCLEOTIDE SEQUENCE [LARGE SCALE GENOMIC DNA]</scope>
</reference>
<dbReference type="EMBL" id="CAXAMM010035781">
    <property type="protein sequence ID" value="CAK9074866.1"/>
    <property type="molecule type" value="Genomic_DNA"/>
</dbReference>
<dbReference type="SMART" id="SM00028">
    <property type="entry name" value="TPR"/>
    <property type="match status" value="5"/>
</dbReference>
<feature type="transmembrane region" description="Helical" evidence="4">
    <location>
        <begin position="189"/>
        <end position="207"/>
    </location>
</feature>
<evidence type="ECO:0000313" key="9">
    <source>
        <dbReference type="EMBL" id="CAK9084758.1"/>
    </source>
</evidence>
<keyword evidence="11" id="KW-1185">Reference proteome</keyword>
<dbReference type="SUPFAM" id="SSF48452">
    <property type="entry name" value="TPR-like"/>
    <property type="match status" value="1"/>
</dbReference>
<dbReference type="EMBL" id="CAXAMM010039217">
    <property type="protein sequence ID" value="CAK9084758.1"/>
    <property type="molecule type" value="Genomic_DNA"/>
</dbReference>
<evidence type="ECO:0000256" key="2">
    <source>
        <dbReference type="ARBA" id="ARBA00022803"/>
    </source>
</evidence>
<comment type="caution">
    <text evidence="8">The sequence shown here is derived from an EMBL/GenBank/DDBJ whole genome shotgun (WGS) entry which is preliminary data.</text>
</comment>
<evidence type="ECO:0000313" key="6">
    <source>
        <dbReference type="EMBL" id="CAK9074866.1"/>
    </source>
</evidence>
<feature type="transmembrane region" description="Helical" evidence="4">
    <location>
        <begin position="245"/>
        <end position="261"/>
    </location>
</feature>
<dbReference type="Pfam" id="PF14559">
    <property type="entry name" value="TPR_19"/>
    <property type="match status" value="2"/>
</dbReference>
<feature type="repeat" description="TPR" evidence="3">
    <location>
        <begin position="343"/>
        <end position="376"/>
    </location>
</feature>
<keyword evidence="1" id="KW-0677">Repeat</keyword>
<evidence type="ECO:0000313" key="11">
    <source>
        <dbReference type="Proteomes" id="UP001642464"/>
    </source>
</evidence>
<feature type="transmembrane region" description="Helical" evidence="4">
    <location>
        <begin position="153"/>
        <end position="169"/>
    </location>
</feature>
<organism evidence="8 11">
    <name type="scientific">Durusdinium trenchii</name>
    <dbReference type="NCBI Taxonomy" id="1381693"/>
    <lineage>
        <taxon>Eukaryota</taxon>
        <taxon>Sar</taxon>
        <taxon>Alveolata</taxon>
        <taxon>Dinophyceae</taxon>
        <taxon>Suessiales</taxon>
        <taxon>Symbiodiniaceae</taxon>
        <taxon>Durusdinium</taxon>
    </lineage>
</organism>
<feature type="transmembrane region" description="Helical" evidence="4">
    <location>
        <begin position="39"/>
        <end position="62"/>
    </location>
</feature>
<feature type="transmembrane region" description="Helical" evidence="4">
    <location>
        <begin position="116"/>
        <end position="133"/>
    </location>
</feature>
<evidence type="ECO:0000256" key="3">
    <source>
        <dbReference type="PROSITE-ProRule" id="PRU00339"/>
    </source>
</evidence>
<name>A0ABP0PW77_9DINO</name>
<feature type="transmembrane region" description="Helical" evidence="4">
    <location>
        <begin position="268"/>
        <end position="285"/>
    </location>
</feature>
<evidence type="ECO:0000313" key="8">
    <source>
        <dbReference type="EMBL" id="CAK9079848.1"/>
    </source>
</evidence>
<dbReference type="InterPro" id="IPR052346">
    <property type="entry name" value="O-mannosyl-transferase_TMTC"/>
</dbReference>
<keyword evidence="4" id="KW-0812">Transmembrane</keyword>
<keyword evidence="2 3" id="KW-0802">TPR repeat</keyword>
<dbReference type="EMBL" id="CAXAMM010038659">
    <property type="protein sequence ID" value="CAK9079848.1"/>
    <property type="molecule type" value="Genomic_DNA"/>
</dbReference>
<dbReference type="Pfam" id="PF13181">
    <property type="entry name" value="TPR_8"/>
    <property type="match status" value="1"/>
</dbReference>
<dbReference type="Proteomes" id="UP001642464">
    <property type="component" value="Unassembled WGS sequence"/>
</dbReference>
<dbReference type="PROSITE" id="PS50005">
    <property type="entry name" value="TPR"/>
    <property type="match status" value="1"/>
</dbReference>